<keyword evidence="1" id="KW-0472">Membrane</keyword>
<protein>
    <recommendedName>
        <fullName evidence="2">YiaAB two helix domain-containing protein</fullName>
    </recommendedName>
</protein>
<evidence type="ECO:0000313" key="4">
    <source>
        <dbReference type="Proteomes" id="UP000235116"/>
    </source>
</evidence>
<name>A0A2K9LMS4_9GAMM</name>
<keyword evidence="1" id="KW-0812">Transmembrane</keyword>
<feature type="domain" description="YiaAB two helix" evidence="2">
    <location>
        <begin position="12"/>
        <end position="64"/>
    </location>
</feature>
<feature type="transmembrane region" description="Helical" evidence="1">
    <location>
        <begin position="40"/>
        <end position="58"/>
    </location>
</feature>
<dbReference type="KEGG" id="kak:Kalk_14585"/>
<proteinExistence type="predicted"/>
<dbReference type="Proteomes" id="UP000235116">
    <property type="component" value="Chromosome"/>
</dbReference>
<evidence type="ECO:0000259" key="2">
    <source>
        <dbReference type="Pfam" id="PF05360"/>
    </source>
</evidence>
<dbReference type="Pfam" id="PF05360">
    <property type="entry name" value="YiaAB"/>
    <property type="match status" value="1"/>
</dbReference>
<evidence type="ECO:0000256" key="1">
    <source>
        <dbReference type="SAM" id="Phobius"/>
    </source>
</evidence>
<keyword evidence="1" id="KW-1133">Transmembrane helix</keyword>
<reference evidence="4" key="1">
    <citation type="submission" date="2017-08" db="EMBL/GenBank/DDBJ databases">
        <title>Direct submision.</title>
        <authorList>
            <person name="Kim S.-J."/>
            <person name="Rhee S.-K."/>
        </authorList>
    </citation>
    <scope>NUCLEOTIDE SEQUENCE [LARGE SCALE GENOMIC DNA]</scope>
    <source>
        <strain evidence="4">GI5</strain>
    </source>
</reference>
<dbReference type="EMBL" id="CP022684">
    <property type="protein sequence ID" value="AUM13573.1"/>
    <property type="molecule type" value="Genomic_DNA"/>
</dbReference>
<feature type="transmembrane region" description="Helical" evidence="1">
    <location>
        <begin position="12"/>
        <end position="34"/>
    </location>
</feature>
<dbReference type="OrthoDB" id="163792at2"/>
<sequence>MIDTINDNSKGWLFFVKASFAVALAATAAGILFIPTDFLVKGYMGLCALFLVSTSITLSKTMRDEHENQRLINKISDAKTKQLIKEYAE</sequence>
<dbReference type="InterPro" id="IPR008024">
    <property type="entry name" value="YiaAB"/>
</dbReference>
<dbReference type="RefSeq" id="WP_101894948.1">
    <property type="nucleotide sequence ID" value="NZ_CP022684.1"/>
</dbReference>
<gene>
    <name evidence="3" type="ORF">Kalk_14585</name>
</gene>
<accession>A0A2K9LMS4</accession>
<evidence type="ECO:0000313" key="3">
    <source>
        <dbReference type="EMBL" id="AUM13573.1"/>
    </source>
</evidence>
<organism evidence="3 4">
    <name type="scientific">Ketobacter alkanivorans</name>
    <dbReference type="NCBI Taxonomy" id="1917421"/>
    <lineage>
        <taxon>Bacteria</taxon>
        <taxon>Pseudomonadati</taxon>
        <taxon>Pseudomonadota</taxon>
        <taxon>Gammaproteobacteria</taxon>
        <taxon>Pseudomonadales</taxon>
        <taxon>Ketobacteraceae</taxon>
        <taxon>Ketobacter</taxon>
    </lineage>
</organism>
<dbReference type="AlphaFoldDB" id="A0A2K9LMS4"/>
<keyword evidence="4" id="KW-1185">Reference proteome</keyword>